<gene>
    <name evidence="2" type="ORF">BDK89_4141</name>
</gene>
<comment type="caution">
    <text evidence="2">The sequence shown here is derived from an EMBL/GenBank/DDBJ whole genome shotgun (WGS) entry which is preliminary data.</text>
</comment>
<dbReference type="Pfam" id="PF01797">
    <property type="entry name" value="Y1_Tnp"/>
    <property type="match status" value="1"/>
</dbReference>
<dbReference type="GO" id="GO:0003677">
    <property type="term" value="F:DNA binding"/>
    <property type="evidence" value="ECO:0007669"/>
    <property type="project" value="InterPro"/>
</dbReference>
<feature type="domain" description="Transposase IS200-like" evidence="1">
    <location>
        <begin position="8"/>
        <end position="122"/>
    </location>
</feature>
<dbReference type="OrthoDB" id="9814067at2"/>
<dbReference type="InterPro" id="IPR002686">
    <property type="entry name" value="Transposase_17"/>
</dbReference>
<protein>
    <submittedName>
        <fullName evidence="2">REP element-mobilizing transposase RayT</fullName>
    </submittedName>
</protein>
<evidence type="ECO:0000313" key="3">
    <source>
        <dbReference type="Proteomes" id="UP000294558"/>
    </source>
</evidence>
<proteinExistence type="predicted"/>
<dbReference type="Proteomes" id="UP000294558">
    <property type="component" value="Unassembled WGS sequence"/>
</dbReference>
<dbReference type="SMART" id="SM01321">
    <property type="entry name" value="Y1_Tnp"/>
    <property type="match status" value="1"/>
</dbReference>
<dbReference type="SUPFAM" id="SSF143422">
    <property type="entry name" value="Transposase IS200-like"/>
    <property type="match status" value="1"/>
</dbReference>
<dbReference type="Gene3D" id="3.30.70.1290">
    <property type="entry name" value="Transposase IS200-like"/>
    <property type="match status" value="1"/>
</dbReference>
<dbReference type="AlphaFoldDB" id="A0A4R7I587"/>
<dbReference type="InterPro" id="IPR036515">
    <property type="entry name" value="Transposase_17_sf"/>
</dbReference>
<dbReference type="PANTHER" id="PTHR34322:SF2">
    <property type="entry name" value="TRANSPOSASE IS200-LIKE DOMAIN-CONTAINING PROTEIN"/>
    <property type="match status" value="1"/>
</dbReference>
<keyword evidence="3" id="KW-1185">Reference proteome</keyword>
<organism evidence="2 3">
    <name type="scientific">Ilumatobacter fluminis</name>
    <dbReference type="NCBI Taxonomy" id="467091"/>
    <lineage>
        <taxon>Bacteria</taxon>
        <taxon>Bacillati</taxon>
        <taxon>Actinomycetota</taxon>
        <taxon>Acidimicrobiia</taxon>
        <taxon>Acidimicrobiales</taxon>
        <taxon>Ilumatobacteraceae</taxon>
        <taxon>Ilumatobacter</taxon>
    </lineage>
</organism>
<evidence type="ECO:0000313" key="2">
    <source>
        <dbReference type="EMBL" id="TDT18520.1"/>
    </source>
</evidence>
<dbReference type="GO" id="GO:0004803">
    <property type="term" value="F:transposase activity"/>
    <property type="evidence" value="ECO:0007669"/>
    <property type="project" value="InterPro"/>
</dbReference>
<dbReference type="RefSeq" id="WP_133870730.1">
    <property type="nucleotide sequence ID" value="NZ_SOAU01000001.1"/>
</dbReference>
<sequence length="272" mass="30523">MARTGRFSPTGWFHIMNRGVASQPVVRDDADRRKLLATLEMALAQTEASVHAYCVMTNHYHFIVEASADQLGRLMKGFAQRYSQAFNKRHGRIGPVFAGRYHDVPIAGDVQLIATIRYVALNPVAIDRYDIDRYGWSSHGAIVTGHQPPWLTSDVVDLFGGSDGYRRFIDDGRSDAEQIVEMARLAIDEVRGMRSSRDRDVRDIVLLLADRAEATLSQTLIRELGFASAENERTARHRARRRTDELGPVVDRLRAVLEYSTEVAGPGSGDRR</sequence>
<evidence type="ECO:0000259" key="1">
    <source>
        <dbReference type="SMART" id="SM01321"/>
    </source>
</evidence>
<dbReference type="EMBL" id="SOAU01000001">
    <property type="protein sequence ID" value="TDT18520.1"/>
    <property type="molecule type" value="Genomic_DNA"/>
</dbReference>
<reference evidence="2 3" key="1">
    <citation type="submission" date="2019-03" db="EMBL/GenBank/DDBJ databases">
        <title>Sequencing the genomes of 1000 actinobacteria strains.</title>
        <authorList>
            <person name="Klenk H.-P."/>
        </authorList>
    </citation>
    <scope>NUCLEOTIDE SEQUENCE [LARGE SCALE GENOMIC DNA]</scope>
    <source>
        <strain evidence="2 3">DSM 18936</strain>
    </source>
</reference>
<accession>A0A4R7I587</accession>
<dbReference type="GO" id="GO:0006313">
    <property type="term" value="P:DNA transposition"/>
    <property type="evidence" value="ECO:0007669"/>
    <property type="project" value="InterPro"/>
</dbReference>
<dbReference type="PANTHER" id="PTHR34322">
    <property type="entry name" value="TRANSPOSASE, Y1_TNP DOMAIN-CONTAINING"/>
    <property type="match status" value="1"/>
</dbReference>
<name>A0A4R7I587_9ACTN</name>